<evidence type="ECO:0000313" key="3">
    <source>
        <dbReference type="Proteomes" id="UP000315167"/>
    </source>
</evidence>
<dbReference type="RefSeq" id="WP_144899307.1">
    <property type="nucleotide sequence ID" value="NZ_VLKN01000004.1"/>
</dbReference>
<sequence>MAATWITIAAPYVPEIIRAARPLFTRTPPVDNTHQVRLDVVIAQIAELQNAADQNADSIRKLATDMQKTLEVLQLGSERLQKSQLAAHRLAMIACTAAALAFALAAYALAT</sequence>
<protein>
    <recommendedName>
        <fullName evidence="4">Methyl-accepting chemotaxis protein</fullName>
    </recommendedName>
</protein>
<gene>
    <name evidence="2" type="ORF">IP90_01799</name>
</gene>
<accession>A0A562L4W0</accession>
<dbReference type="EMBL" id="VLKN01000004">
    <property type="protein sequence ID" value="TWI02702.1"/>
    <property type="molecule type" value="Genomic_DNA"/>
</dbReference>
<feature type="transmembrane region" description="Helical" evidence="1">
    <location>
        <begin position="90"/>
        <end position="110"/>
    </location>
</feature>
<organism evidence="2 3">
    <name type="scientific">Luteimonas cucumeris</name>
    <dbReference type="NCBI Taxonomy" id="985012"/>
    <lineage>
        <taxon>Bacteria</taxon>
        <taxon>Pseudomonadati</taxon>
        <taxon>Pseudomonadota</taxon>
        <taxon>Gammaproteobacteria</taxon>
        <taxon>Lysobacterales</taxon>
        <taxon>Lysobacteraceae</taxon>
        <taxon>Luteimonas</taxon>
    </lineage>
</organism>
<dbReference type="AlphaFoldDB" id="A0A562L4W0"/>
<comment type="caution">
    <text evidence="2">The sequence shown here is derived from an EMBL/GenBank/DDBJ whole genome shotgun (WGS) entry which is preliminary data.</text>
</comment>
<keyword evidence="3" id="KW-1185">Reference proteome</keyword>
<evidence type="ECO:0000313" key="2">
    <source>
        <dbReference type="EMBL" id="TWI02702.1"/>
    </source>
</evidence>
<dbReference type="Proteomes" id="UP000315167">
    <property type="component" value="Unassembled WGS sequence"/>
</dbReference>
<keyword evidence="1" id="KW-0472">Membrane</keyword>
<evidence type="ECO:0000256" key="1">
    <source>
        <dbReference type="SAM" id="Phobius"/>
    </source>
</evidence>
<keyword evidence="1" id="KW-0812">Transmembrane</keyword>
<proteinExistence type="predicted"/>
<reference evidence="2 3" key="1">
    <citation type="journal article" date="2015" name="Stand. Genomic Sci.">
        <title>Genomic Encyclopedia of Bacterial and Archaeal Type Strains, Phase III: the genomes of soil and plant-associated and newly described type strains.</title>
        <authorList>
            <person name="Whitman W.B."/>
            <person name="Woyke T."/>
            <person name="Klenk H.P."/>
            <person name="Zhou Y."/>
            <person name="Lilburn T.G."/>
            <person name="Beck B.J."/>
            <person name="De Vos P."/>
            <person name="Vandamme P."/>
            <person name="Eisen J.A."/>
            <person name="Garrity G."/>
            <person name="Hugenholtz P."/>
            <person name="Kyrpides N.C."/>
        </authorList>
    </citation>
    <scope>NUCLEOTIDE SEQUENCE [LARGE SCALE GENOMIC DNA]</scope>
    <source>
        <strain evidence="2 3">CGMCC 1.10821</strain>
    </source>
</reference>
<keyword evidence="1" id="KW-1133">Transmembrane helix</keyword>
<evidence type="ECO:0008006" key="4">
    <source>
        <dbReference type="Google" id="ProtNLM"/>
    </source>
</evidence>
<dbReference type="OrthoDB" id="5975772at2"/>
<name>A0A562L4W0_9GAMM</name>